<proteinExistence type="predicted"/>
<dbReference type="GO" id="GO:0046872">
    <property type="term" value="F:metal ion binding"/>
    <property type="evidence" value="ECO:0007669"/>
    <property type="project" value="InterPro"/>
</dbReference>
<dbReference type="SUPFAM" id="SSF55008">
    <property type="entry name" value="HMA, heavy metal-associated domain"/>
    <property type="match status" value="1"/>
</dbReference>
<dbReference type="InterPro" id="IPR036163">
    <property type="entry name" value="HMA_dom_sf"/>
</dbReference>
<evidence type="ECO:0000313" key="2">
    <source>
        <dbReference type="Proteomes" id="UP000483261"/>
    </source>
</evidence>
<keyword evidence="2" id="KW-1185">Reference proteome</keyword>
<dbReference type="Proteomes" id="UP000483261">
    <property type="component" value="Unassembled WGS sequence"/>
</dbReference>
<dbReference type="AlphaFoldDB" id="A0A6M1R1H6"/>
<organism evidence="1 2">
    <name type="scientific">Nocardioides turkmenicus</name>
    <dbReference type="NCBI Taxonomy" id="2711220"/>
    <lineage>
        <taxon>Bacteria</taxon>
        <taxon>Bacillati</taxon>
        <taxon>Actinomycetota</taxon>
        <taxon>Actinomycetes</taxon>
        <taxon>Propionibacteriales</taxon>
        <taxon>Nocardioidaceae</taxon>
        <taxon>Nocardioides</taxon>
    </lineage>
</organism>
<dbReference type="EMBL" id="JAALAA010000040">
    <property type="protein sequence ID" value="NGN96055.1"/>
    <property type="molecule type" value="Genomic_DNA"/>
</dbReference>
<comment type="caution">
    <text evidence="1">The sequence shown here is derived from an EMBL/GenBank/DDBJ whole genome shotgun (WGS) entry which is preliminary data.</text>
</comment>
<accession>A0A6M1R1H6</accession>
<name>A0A6M1R1H6_9ACTN</name>
<gene>
    <name evidence="1" type="ORF">G5C66_25370</name>
</gene>
<sequence length="405" mass="43511">MEHEGIRYDRAAAARILAEVAGADFLSGPTPEVGAVSVDYRVEELRPEPGGPLTTGQRRYLESYMQPCRPDQVVTATHRITWRDSRGIANSGHIGPGPLGPILPIAAREAVIAVADTIAAADAVTARPDALGDDELDILADTTTDQEPAEIFRVGAEAAGRALVQHGMLAGQVGIEDPVEFADALLASGLYGTVASTWFWELQASTYRRGMIPARVERSGGRLRYTPETVALLAEMKRRTIADAHEVMERARAEGMGVRAAIQRYHVELDQISRQYALLPAGERPVCLGQRAHQIDGARVQPLAAVAEALTGAFASAVESVRIAEAPAPADGDARFAAGEQEFGVPDMTCRHCRVTITAVFDAQAAELIEVDLHGKRVRARFTDAGQRDRVFADLRDSGYTVADG</sequence>
<dbReference type="Gene3D" id="3.30.70.100">
    <property type="match status" value="1"/>
</dbReference>
<dbReference type="RefSeq" id="WP_165114563.1">
    <property type="nucleotide sequence ID" value="NZ_JAALAA010000040.1"/>
</dbReference>
<evidence type="ECO:0000313" key="1">
    <source>
        <dbReference type="EMBL" id="NGN96055.1"/>
    </source>
</evidence>
<protein>
    <submittedName>
        <fullName evidence="1">Copper chaperone</fullName>
    </submittedName>
</protein>
<reference evidence="1 2" key="1">
    <citation type="submission" date="2020-02" db="EMBL/GenBank/DDBJ databases">
        <title>Whole-genome analyses of novel actinobacteria.</title>
        <authorList>
            <person name="Sahin N."/>
        </authorList>
    </citation>
    <scope>NUCLEOTIDE SEQUENCE [LARGE SCALE GENOMIC DNA]</scope>
    <source>
        <strain evidence="1 2">KC13</strain>
    </source>
</reference>